<dbReference type="AlphaFoldDB" id="A0A445GX11"/>
<feature type="region of interest" description="Disordered" evidence="1">
    <location>
        <begin position="53"/>
        <end position="77"/>
    </location>
</feature>
<sequence length="648" mass="71547">MRSDRAIWSSSSKWNILSLLLMWGEEEDVPSLQKKQSIKYQVSIERSVNNESLSKEKKLAVPSSSSSPPRKLPVQMKSENQTRVIGDYVHVRKTSLGTSQSNDKEVSLSSTFVSQVTIGSKIEIQKPSPPRLTERSMAQVAMLLRPSSAPLVLGGPRPIIFVVSKVQIAPLLARSMSAIGRFSLPLAFHILLLLPQEHSHFLFFLTRFHFFFFLTSVSICSSSSPALEFLLLLLHPTLQFPLGVHLASLFGFPMAPWSSFPCAFLVFFFRGIAICSDVELHALRRHLQIMVRTRGLGRALGRVSGRGLGREDRDDSDDAPQRRRPTASAHKQRVPVTIADAELVVPVVEADVAAIEADVAATEADVATAEAEVVVDESMVEADVHDIGADIAANASAQAAADEPEGFLGGSTDPSVLTEYAEDVAANECLELKLSFHGRKVHNLGRLVPAIEGLVAGTRLSPLIACSVDNDDRGLLSSFVEWWHWEPSSFHLLVGEVMITLDDVSSLLHLPVVGDLHTFQPLHVDEALQLVRIFSIFWVALIFANKSVTHVHVVFLDALCDLSQTGRYAWGVAALVHMYDHLNDACISTSRQLASYITMLQCLIYEHFLSVAECNADPDYDKDSPHAYRWIATKKTMKNISTGTYRQH</sequence>
<dbReference type="EMBL" id="QZWG01000015">
    <property type="protein sequence ID" value="RZB65763.1"/>
    <property type="molecule type" value="Genomic_DNA"/>
</dbReference>
<dbReference type="InterPro" id="IPR044824">
    <property type="entry name" value="MAIN-like"/>
</dbReference>
<keyword evidence="2" id="KW-1133">Transmembrane helix</keyword>
<keyword evidence="2" id="KW-0472">Membrane</keyword>
<feature type="compositionally biased region" description="Basic residues" evidence="1">
    <location>
        <begin position="322"/>
        <end position="332"/>
    </location>
</feature>
<proteinExistence type="predicted"/>
<reference evidence="4 5" key="1">
    <citation type="submission" date="2018-09" db="EMBL/GenBank/DDBJ databases">
        <title>A high-quality reference genome of wild soybean provides a powerful tool to mine soybean genomes.</title>
        <authorList>
            <person name="Xie M."/>
            <person name="Chung C.Y.L."/>
            <person name="Li M.-W."/>
            <person name="Wong F.-L."/>
            <person name="Chan T.-F."/>
            <person name="Lam H.-M."/>
        </authorList>
    </citation>
    <scope>NUCLEOTIDE SEQUENCE [LARGE SCALE GENOMIC DNA]</scope>
    <source>
        <strain evidence="5">cv. W05</strain>
        <tissue evidence="4">Hypocotyl of etiolated seedlings</tissue>
    </source>
</reference>
<dbReference type="PANTHER" id="PTHR46033">
    <property type="entry name" value="PROTEIN MAIN-LIKE 2"/>
    <property type="match status" value="1"/>
</dbReference>
<feature type="domain" description="Aminotransferase-like plant mobile" evidence="3">
    <location>
        <begin position="532"/>
        <end position="646"/>
    </location>
</feature>
<accession>A0A445GX11</accession>
<feature type="transmembrane region" description="Helical" evidence="2">
    <location>
        <begin position="208"/>
        <end position="234"/>
    </location>
</feature>
<dbReference type="GO" id="GO:0010073">
    <property type="term" value="P:meristem maintenance"/>
    <property type="evidence" value="ECO:0007669"/>
    <property type="project" value="InterPro"/>
</dbReference>
<keyword evidence="2" id="KW-0812">Transmembrane</keyword>
<protein>
    <submittedName>
        <fullName evidence="4">Protein MAIN-LIKE 2</fullName>
    </submittedName>
</protein>
<evidence type="ECO:0000313" key="5">
    <source>
        <dbReference type="Proteomes" id="UP000289340"/>
    </source>
</evidence>
<dbReference type="InterPro" id="IPR019557">
    <property type="entry name" value="AminoTfrase-like_pln_mobile"/>
</dbReference>
<dbReference type="Proteomes" id="UP000289340">
    <property type="component" value="Chromosome 15"/>
</dbReference>
<feature type="region of interest" description="Disordered" evidence="1">
    <location>
        <begin position="303"/>
        <end position="332"/>
    </location>
</feature>
<gene>
    <name evidence="4" type="ORF">D0Y65_041714</name>
</gene>
<name>A0A445GX11_GLYSO</name>
<feature type="transmembrane region" description="Helical" evidence="2">
    <location>
        <begin position="246"/>
        <end position="269"/>
    </location>
</feature>
<evidence type="ECO:0000256" key="2">
    <source>
        <dbReference type="SAM" id="Phobius"/>
    </source>
</evidence>
<organism evidence="4 5">
    <name type="scientific">Glycine soja</name>
    <name type="common">Wild soybean</name>
    <dbReference type="NCBI Taxonomy" id="3848"/>
    <lineage>
        <taxon>Eukaryota</taxon>
        <taxon>Viridiplantae</taxon>
        <taxon>Streptophyta</taxon>
        <taxon>Embryophyta</taxon>
        <taxon>Tracheophyta</taxon>
        <taxon>Spermatophyta</taxon>
        <taxon>Magnoliopsida</taxon>
        <taxon>eudicotyledons</taxon>
        <taxon>Gunneridae</taxon>
        <taxon>Pentapetalae</taxon>
        <taxon>rosids</taxon>
        <taxon>fabids</taxon>
        <taxon>Fabales</taxon>
        <taxon>Fabaceae</taxon>
        <taxon>Papilionoideae</taxon>
        <taxon>50 kb inversion clade</taxon>
        <taxon>NPAAA clade</taxon>
        <taxon>indigoferoid/millettioid clade</taxon>
        <taxon>Phaseoleae</taxon>
        <taxon>Glycine</taxon>
        <taxon>Glycine subgen. Soja</taxon>
    </lineage>
</organism>
<dbReference type="PANTHER" id="PTHR46033:SF8">
    <property type="entry name" value="PROTEIN MAINTENANCE OF MERISTEMS-LIKE"/>
    <property type="match status" value="1"/>
</dbReference>
<evidence type="ECO:0000313" key="4">
    <source>
        <dbReference type="EMBL" id="RZB65763.1"/>
    </source>
</evidence>
<evidence type="ECO:0000256" key="1">
    <source>
        <dbReference type="SAM" id="MobiDB-lite"/>
    </source>
</evidence>
<dbReference type="Pfam" id="PF10536">
    <property type="entry name" value="PMD"/>
    <property type="match status" value="1"/>
</dbReference>
<evidence type="ECO:0000259" key="3">
    <source>
        <dbReference type="Pfam" id="PF10536"/>
    </source>
</evidence>
<comment type="caution">
    <text evidence="4">The sequence shown here is derived from an EMBL/GenBank/DDBJ whole genome shotgun (WGS) entry which is preliminary data.</text>
</comment>
<keyword evidence="5" id="KW-1185">Reference proteome</keyword>